<dbReference type="InterPro" id="IPR002376">
    <property type="entry name" value="Formyl_transf_N"/>
</dbReference>
<evidence type="ECO:0000256" key="3">
    <source>
        <dbReference type="ARBA" id="ARBA00022755"/>
    </source>
</evidence>
<evidence type="ECO:0000256" key="1">
    <source>
        <dbReference type="ARBA" id="ARBA00005054"/>
    </source>
</evidence>
<organism evidence="6 7">
    <name type="scientific">Clostridium algidicarnis DSM 15099</name>
    <dbReference type="NCBI Taxonomy" id="1121295"/>
    <lineage>
        <taxon>Bacteria</taxon>
        <taxon>Bacillati</taxon>
        <taxon>Bacillota</taxon>
        <taxon>Clostridia</taxon>
        <taxon>Eubacteriales</taxon>
        <taxon>Clostridiaceae</taxon>
        <taxon>Clostridium</taxon>
    </lineage>
</organism>
<name>A0A2S6FX56_9CLOT</name>
<feature type="binding site" evidence="4">
    <location>
        <position position="59"/>
    </location>
    <ligand>
        <name>(6R)-10-formyltetrahydrofolate</name>
        <dbReference type="ChEBI" id="CHEBI:195366"/>
    </ligand>
</feature>
<dbReference type="GO" id="GO:0004644">
    <property type="term" value="F:phosphoribosylglycinamide formyltransferase activity"/>
    <property type="evidence" value="ECO:0007669"/>
    <property type="project" value="UniProtKB-UniRule"/>
</dbReference>
<keyword evidence="2 4" id="KW-0808">Transferase</keyword>
<feature type="active site" description="Proton donor" evidence="4">
    <location>
        <position position="106"/>
    </location>
</feature>
<dbReference type="UniPathway" id="UPA00074">
    <property type="reaction ID" value="UER00126"/>
</dbReference>
<protein>
    <recommendedName>
        <fullName evidence="4">Phosphoribosylglycinamide formyltransferase</fullName>
        <ecNumber evidence="4">2.1.2.2</ecNumber>
    </recommendedName>
    <alternativeName>
        <fullName evidence="4">5'-phosphoribosylglycinamide transformylase</fullName>
    </alternativeName>
    <alternativeName>
        <fullName evidence="4">GAR transformylase</fullName>
        <shortName evidence="4">GART</shortName>
    </alternativeName>
</protein>
<dbReference type="RefSeq" id="WP_104409971.1">
    <property type="nucleotide sequence ID" value="NZ_PTIS01000009.1"/>
</dbReference>
<keyword evidence="3 4" id="KW-0658">Purine biosynthesis</keyword>
<dbReference type="Proteomes" id="UP000239863">
    <property type="component" value="Unassembled WGS sequence"/>
</dbReference>
<dbReference type="InterPro" id="IPR036477">
    <property type="entry name" value="Formyl_transf_N_sf"/>
</dbReference>
<dbReference type="EMBL" id="PTIS01000009">
    <property type="protein sequence ID" value="PPK48177.1"/>
    <property type="molecule type" value="Genomic_DNA"/>
</dbReference>
<dbReference type="PANTHER" id="PTHR43369:SF2">
    <property type="entry name" value="PHOSPHORIBOSYLGLYCINAMIDE FORMYLTRANSFERASE"/>
    <property type="match status" value="1"/>
</dbReference>
<dbReference type="NCBIfam" id="TIGR00639">
    <property type="entry name" value="PurN"/>
    <property type="match status" value="1"/>
</dbReference>
<dbReference type="InterPro" id="IPR004607">
    <property type="entry name" value="GART"/>
</dbReference>
<proteinExistence type="inferred from homology"/>
<comment type="similarity">
    <text evidence="4">Belongs to the GART family.</text>
</comment>
<dbReference type="STRING" id="37659.GCA_000703125_02253"/>
<comment type="caution">
    <text evidence="4">Lacks conserved residue(s) required for the propagation of feature annotation.</text>
</comment>
<dbReference type="OrthoDB" id="9806170at2"/>
<dbReference type="GO" id="GO:0006189">
    <property type="term" value="P:'de novo' IMP biosynthetic process"/>
    <property type="evidence" value="ECO:0007669"/>
    <property type="project" value="UniProtKB-UniRule"/>
</dbReference>
<dbReference type="CDD" id="cd08645">
    <property type="entry name" value="FMT_core_GART"/>
    <property type="match status" value="1"/>
</dbReference>
<comment type="pathway">
    <text evidence="1 4">Purine metabolism; IMP biosynthesis via de novo pathway; N(2)-formyl-N(1)-(5-phospho-D-ribosyl)glycinamide from N(1)-(5-phospho-D-ribosyl)glycinamide (10-formyl THF route): step 1/1.</text>
</comment>
<feature type="binding site" evidence="4">
    <location>
        <position position="104"/>
    </location>
    <ligand>
        <name>(6R)-10-formyltetrahydrofolate</name>
        <dbReference type="ChEBI" id="CHEBI:195366"/>
    </ligand>
</feature>
<dbReference type="Gene3D" id="3.40.50.170">
    <property type="entry name" value="Formyl transferase, N-terminal domain"/>
    <property type="match status" value="1"/>
</dbReference>
<dbReference type="AlphaFoldDB" id="A0A2S6FX56"/>
<evidence type="ECO:0000313" key="6">
    <source>
        <dbReference type="EMBL" id="PPK48177.1"/>
    </source>
</evidence>
<evidence type="ECO:0000259" key="5">
    <source>
        <dbReference type="Pfam" id="PF00551"/>
    </source>
</evidence>
<comment type="function">
    <text evidence="4">Catalyzes the transfer of a formyl group from 10-formyltetrahydrofolate to 5-phospho-ribosyl-glycinamide (GAR), producing 5-phospho-ribosyl-N-formylglycinamide (FGAR) and tetrahydrofolate.</text>
</comment>
<sequence length="192" mass="21248">MLRIAFLISGTGTNLQYIIDKINEKELDCVIKMVISDNPKAIGLTKANLQGIPSYVLDKNTYGENIGDEIIKIIKDKVDLIVLGGFLSILKGEILDRYKGKIINIHPSLIPKFCGKGMYGIKVHEAVLNSGDKITGCTLHFVSRDVDMGTIILQKSLNITGEESPKTLQEKVLKEEHRCLLEGIRLISEGKV</sequence>
<comment type="caution">
    <text evidence="6">The sequence shown here is derived from an EMBL/GenBank/DDBJ whole genome shotgun (WGS) entry which is preliminary data.</text>
</comment>
<dbReference type="Pfam" id="PF00551">
    <property type="entry name" value="Formyl_trans_N"/>
    <property type="match status" value="1"/>
</dbReference>
<dbReference type="HAMAP" id="MF_01930">
    <property type="entry name" value="PurN"/>
    <property type="match status" value="1"/>
</dbReference>
<feature type="domain" description="Formyl transferase N-terminal" evidence="5">
    <location>
        <begin position="3"/>
        <end position="182"/>
    </location>
</feature>
<dbReference type="EC" id="2.1.2.2" evidence="4"/>
<comment type="catalytic activity">
    <reaction evidence="4">
        <text>N(1)-(5-phospho-beta-D-ribosyl)glycinamide + (6R)-10-formyltetrahydrofolate = N(2)-formyl-N(1)-(5-phospho-beta-D-ribosyl)glycinamide + (6S)-5,6,7,8-tetrahydrofolate + H(+)</text>
        <dbReference type="Rhea" id="RHEA:15053"/>
        <dbReference type="ChEBI" id="CHEBI:15378"/>
        <dbReference type="ChEBI" id="CHEBI:57453"/>
        <dbReference type="ChEBI" id="CHEBI:143788"/>
        <dbReference type="ChEBI" id="CHEBI:147286"/>
        <dbReference type="ChEBI" id="CHEBI:195366"/>
        <dbReference type="EC" id="2.1.2.2"/>
    </reaction>
</comment>
<dbReference type="SUPFAM" id="SSF53328">
    <property type="entry name" value="Formyltransferase"/>
    <property type="match status" value="1"/>
</dbReference>
<dbReference type="GO" id="GO:0005829">
    <property type="term" value="C:cytosol"/>
    <property type="evidence" value="ECO:0007669"/>
    <property type="project" value="TreeGrafter"/>
</dbReference>
<accession>A0A2S6FX56</accession>
<evidence type="ECO:0000256" key="4">
    <source>
        <dbReference type="HAMAP-Rule" id="MF_01930"/>
    </source>
</evidence>
<reference evidence="6 7" key="1">
    <citation type="submission" date="2018-02" db="EMBL/GenBank/DDBJ databases">
        <title>Genomic Encyclopedia of Archaeal and Bacterial Type Strains, Phase II (KMG-II): from individual species to whole genera.</title>
        <authorList>
            <person name="Goeker M."/>
        </authorList>
    </citation>
    <scope>NUCLEOTIDE SEQUENCE [LARGE SCALE GENOMIC DNA]</scope>
    <source>
        <strain evidence="6 7">DSM 15099</strain>
    </source>
</reference>
<feature type="binding site" evidence="4">
    <location>
        <begin position="12"/>
        <end position="14"/>
    </location>
    <ligand>
        <name>N(1)-(5-phospho-beta-D-ribosyl)glycinamide</name>
        <dbReference type="ChEBI" id="CHEBI:143788"/>
    </ligand>
</feature>
<evidence type="ECO:0000313" key="7">
    <source>
        <dbReference type="Proteomes" id="UP000239863"/>
    </source>
</evidence>
<gene>
    <name evidence="4" type="primary">purN</name>
    <name evidence="6" type="ORF">BD821_10941</name>
</gene>
<feature type="site" description="Raises pKa of active site His" evidence="4">
    <location>
        <position position="147"/>
    </location>
</feature>
<evidence type="ECO:0000256" key="2">
    <source>
        <dbReference type="ARBA" id="ARBA00022679"/>
    </source>
</evidence>
<dbReference type="PANTHER" id="PTHR43369">
    <property type="entry name" value="PHOSPHORIBOSYLGLYCINAMIDE FORMYLTRANSFERASE"/>
    <property type="match status" value="1"/>
</dbReference>